<name>A0A4U0R5M3_9RHOB</name>
<dbReference type="AlphaFoldDB" id="A0A4U0R5M3"/>
<dbReference type="FunFam" id="1.10.10.10:FF:000001">
    <property type="entry name" value="LysR family transcriptional regulator"/>
    <property type="match status" value="1"/>
</dbReference>
<evidence type="ECO:0000259" key="5">
    <source>
        <dbReference type="PROSITE" id="PS50931"/>
    </source>
</evidence>
<dbReference type="OrthoDB" id="9813056at2"/>
<dbReference type="InterPro" id="IPR036390">
    <property type="entry name" value="WH_DNA-bd_sf"/>
</dbReference>
<keyword evidence="4" id="KW-0804">Transcription</keyword>
<dbReference type="Proteomes" id="UP000309747">
    <property type="component" value="Unassembled WGS sequence"/>
</dbReference>
<evidence type="ECO:0000256" key="1">
    <source>
        <dbReference type="ARBA" id="ARBA00009437"/>
    </source>
</evidence>
<keyword evidence="7" id="KW-1185">Reference proteome</keyword>
<organism evidence="6 7">
    <name type="scientific">Paracoccus gahaiensis</name>
    <dbReference type="NCBI Taxonomy" id="1706839"/>
    <lineage>
        <taxon>Bacteria</taxon>
        <taxon>Pseudomonadati</taxon>
        <taxon>Pseudomonadota</taxon>
        <taxon>Alphaproteobacteria</taxon>
        <taxon>Rhodobacterales</taxon>
        <taxon>Paracoccaceae</taxon>
        <taxon>Paracoccus</taxon>
    </lineage>
</organism>
<gene>
    <name evidence="6" type="ORF">FA743_16035</name>
</gene>
<comment type="similarity">
    <text evidence="1">Belongs to the LysR transcriptional regulatory family.</text>
</comment>
<dbReference type="CDD" id="cd08474">
    <property type="entry name" value="PBP2_CrgA_like_5"/>
    <property type="match status" value="1"/>
</dbReference>
<protein>
    <submittedName>
        <fullName evidence="6">LysR family transcriptional regulator</fullName>
    </submittedName>
</protein>
<evidence type="ECO:0000256" key="4">
    <source>
        <dbReference type="ARBA" id="ARBA00023163"/>
    </source>
</evidence>
<dbReference type="GO" id="GO:0043565">
    <property type="term" value="F:sequence-specific DNA binding"/>
    <property type="evidence" value="ECO:0007669"/>
    <property type="project" value="TreeGrafter"/>
</dbReference>
<dbReference type="PANTHER" id="PTHR30537">
    <property type="entry name" value="HTH-TYPE TRANSCRIPTIONAL REGULATOR"/>
    <property type="match status" value="1"/>
</dbReference>
<dbReference type="PANTHER" id="PTHR30537:SF1">
    <property type="entry name" value="HTH-TYPE TRANSCRIPTIONAL REGULATOR PGRR"/>
    <property type="match status" value="1"/>
</dbReference>
<sequence>MARQNLNDLAAFATIARTRSFTAAAAELGVSPSALSHAMRGLEERLGLRLLARTTRSVAPTEAGLALLGRLTPALAQIDAGVEALSDWRDAPAGTVRLTTFHWIASTLLSRRLPGFLTRHHGITVEVNIDDGLRDIVAMGFDAGIRLGESVERDMIAVRIGPPLRTVVVATPVYWAAHGRPAHPRDLLNHPCIGYRNLGSGALMPWDFETDGRALRLQVRGPLICNSSDLALAAVRAGCGVGWTMEEDVTHDIATGQLEQVLDDWSQPYPGAFLYHPSRRQVPVALQALIAYLKR</sequence>
<keyword evidence="2" id="KW-0805">Transcription regulation</keyword>
<dbReference type="Gene3D" id="1.10.10.10">
    <property type="entry name" value="Winged helix-like DNA-binding domain superfamily/Winged helix DNA-binding domain"/>
    <property type="match status" value="1"/>
</dbReference>
<dbReference type="InterPro" id="IPR036388">
    <property type="entry name" value="WH-like_DNA-bd_sf"/>
</dbReference>
<evidence type="ECO:0000256" key="2">
    <source>
        <dbReference type="ARBA" id="ARBA00023015"/>
    </source>
</evidence>
<accession>A0A4U0R5M3</accession>
<evidence type="ECO:0000313" key="6">
    <source>
        <dbReference type="EMBL" id="TJZ90273.1"/>
    </source>
</evidence>
<dbReference type="InterPro" id="IPR058163">
    <property type="entry name" value="LysR-type_TF_proteobact-type"/>
</dbReference>
<dbReference type="GO" id="GO:0006351">
    <property type="term" value="P:DNA-templated transcription"/>
    <property type="evidence" value="ECO:0007669"/>
    <property type="project" value="TreeGrafter"/>
</dbReference>
<dbReference type="Pfam" id="PF00126">
    <property type="entry name" value="HTH_1"/>
    <property type="match status" value="1"/>
</dbReference>
<dbReference type="Gene3D" id="3.40.190.290">
    <property type="match status" value="1"/>
</dbReference>
<keyword evidence="3" id="KW-0238">DNA-binding</keyword>
<dbReference type="PROSITE" id="PS50931">
    <property type="entry name" value="HTH_LYSR"/>
    <property type="match status" value="1"/>
</dbReference>
<feature type="domain" description="HTH lysR-type" evidence="5">
    <location>
        <begin position="4"/>
        <end position="61"/>
    </location>
</feature>
<evidence type="ECO:0000313" key="7">
    <source>
        <dbReference type="Proteomes" id="UP000309747"/>
    </source>
</evidence>
<evidence type="ECO:0000256" key="3">
    <source>
        <dbReference type="ARBA" id="ARBA00023125"/>
    </source>
</evidence>
<dbReference type="RefSeq" id="WP_136887110.1">
    <property type="nucleotide sequence ID" value="NZ_SUNI01000018.1"/>
</dbReference>
<dbReference type="GO" id="GO:0003700">
    <property type="term" value="F:DNA-binding transcription factor activity"/>
    <property type="evidence" value="ECO:0007669"/>
    <property type="project" value="InterPro"/>
</dbReference>
<reference evidence="6 7" key="1">
    <citation type="submission" date="2019-04" db="EMBL/GenBank/DDBJ databases">
        <authorList>
            <person name="Li J."/>
        </authorList>
    </citation>
    <scope>NUCLEOTIDE SEQUENCE [LARGE SCALE GENOMIC DNA]</scope>
    <source>
        <strain evidence="6 7">KCTC 42687</strain>
    </source>
</reference>
<dbReference type="InterPro" id="IPR000847">
    <property type="entry name" value="LysR_HTH_N"/>
</dbReference>
<dbReference type="SUPFAM" id="SSF46785">
    <property type="entry name" value="Winged helix' DNA-binding domain"/>
    <property type="match status" value="1"/>
</dbReference>
<dbReference type="InterPro" id="IPR005119">
    <property type="entry name" value="LysR_subst-bd"/>
</dbReference>
<proteinExistence type="inferred from homology"/>
<dbReference type="PRINTS" id="PR00039">
    <property type="entry name" value="HTHLYSR"/>
</dbReference>
<dbReference type="Pfam" id="PF03466">
    <property type="entry name" value="LysR_substrate"/>
    <property type="match status" value="1"/>
</dbReference>
<dbReference type="SUPFAM" id="SSF53850">
    <property type="entry name" value="Periplasmic binding protein-like II"/>
    <property type="match status" value="1"/>
</dbReference>
<comment type="caution">
    <text evidence="6">The sequence shown here is derived from an EMBL/GenBank/DDBJ whole genome shotgun (WGS) entry which is preliminary data.</text>
</comment>
<dbReference type="EMBL" id="SUNI01000018">
    <property type="protein sequence ID" value="TJZ90273.1"/>
    <property type="molecule type" value="Genomic_DNA"/>
</dbReference>